<dbReference type="PANTHER" id="PTHR47936">
    <property type="entry name" value="PPR_LONG DOMAIN-CONTAINING PROTEIN"/>
    <property type="match status" value="1"/>
</dbReference>
<evidence type="ECO:0000256" key="1">
    <source>
        <dbReference type="ARBA" id="ARBA00022737"/>
    </source>
</evidence>
<accession>A0AAU9KRS9</accession>
<evidence type="ECO:0008006" key="4">
    <source>
        <dbReference type="Google" id="ProtNLM"/>
    </source>
</evidence>
<organism evidence="2 3">
    <name type="scientific">Peronospora belbahrii</name>
    <dbReference type="NCBI Taxonomy" id="622444"/>
    <lineage>
        <taxon>Eukaryota</taxon>
        <taxon>Sar</taxon>
        <taxon>Stramenopiles</taxon>
        <taxon>Oomycota</taxon>
        <taxon>Peronosporomycetes</taxon>
        <taxon>Peronosporales</taxon>
        <taxon>Peronosporaceae</taxon>
        <taxon>Peronospora</taxon>
    </lineage>
</organism>
<evidence type="ECO:0000313" key="2">
    <source>
        <dbReference type="EMBL" id="CAH0476509.1"/>
    </source>
</evidence>
<name>A0AAU9KRS9_9STRA</name>
<dbReference type="EMBL" id="CAKKTJ010000156">
    <property type="protein sequence ID" value="CAH0476509.1"/>
    <property type="molecule type" value="Genomic_DNA"/>
</dbReference>
<dbReference type="InterPro" id="IPR011990">
    <property type="entry name" value="TPR-like_helical_dom_sf"/>
</dbReference>
<evidence type="ECO:0000313" key="3">
    <source>
        <dbReference type="Proteomes" id="UP001160483"/>
    </source>
</evidence>
<keyword evidence="1" id="KW-0677">Repeat</keyword>
<sequence length="863" mass="97237">MWRACRAVAFHQLRCKIARTPVASVPQHLGSVNWYFTSIAGVDRDLLLTCSARDVCEKLGKSRTGSVAKALELMLAEAIAREDVTSEEIIDLFTAAQKTRAVSVMLNAFNFLETKFPSHINFAVYGEVFRIIARKNNPKRLIEIYETSKPHFKAVPEMIYRFGIVGYLQNNDMESALKIWQEMADAGHETTNEITSRLMMAYARHGDVEKVQELYESVDPQIGHWHESCIDRIILSMGIIKQPAKSFEFYSNSSMKLNGGTLIALLSVCINNDCKQQASDILANRKKFDLRLDARGYNRIMMTLEFLERNDEIKDILEEMVKKNIQFDTKTHQIIERNAQFLQDTNFVASPNKSRAAGYTISPRIRELLAQGKYSEAAAYVDSIVKSVDESQLPEDFEGEIPKGALIVSSSVAKDVVQAYIKTEQSDKVAGVVKGFSLVHGKYAHALGEVFTHYTKDRTKTGDELSYAASKAMLFQGIRIYRVHDALVLFRRFHDSDAALELFNQVLASYWGKDGRNADILAGDEDARKPRYVTLNIGKVVDLVMQTLAEDGRMADALDTLNMMESRGVHAVQSTYVTILSSMRKFLQNSNKDITNPKVVYDISSFQIVLGDLKNRGLKVNRAIVGYLCPAYREAKTKQQRLELLEAFTEAQSDPNDCYILPHMCYETLLAFTAKEGTVSDLAEEGNVEEAEQLTKQMLEMCGGFTLRAVVSVLRGALEAQKLDVVDSMVALMEEREFIIRLSDAYELVHLARQKDLAEKALDIIRIFERGNLKEVAPAADGSGNLEEAYVRRQRGDSHAFRKVRTMYTVALKACEKGGLWKQALVLRDQMTTLLGKEVMDEIATSMSATTRQRKENKQSMNE</sequence>
<dbReference type="AlphaFoldDB" id="A0AAU9KRS9"/>
<comment type="caution">
    <text evidence="2">The sequence shown here is derived from an EMBL/GenBank/DDBJ whole genome shotgun (WGS) entry which is preliminary data.</text>
</comment>
<dbReference type="Pfam" id="PF01535">
    <property type="entry name" value="PPR"/>
    <property type="match status" value="2"/>
</dbReference>
<dbReference type="InterPro" id="IPR002885">
    <property type="entry name" value="PPR_rpt"/>
</dbReference>
<proteinExistence type="predicted"/>
<dbReference type="Proteomes" id="UP001160483">
    <property type="component" value="Unassembled WGS sequence"/>
</dbReference>
<protein>
    <recommendedName>
        <fullName evidence="4">Pentacotripeptide-repeat region of PRORP domain-containing protein</fullName>
    </recommendedName>
</protein>
<reference evidence="2" key="1">
    <citation type="submission" date="2021-11" db="EMBL/GenBank/DDBJ databases">
        <authorList>
            <person name="Islam A."/>
            <person name="Islam S."/>
            <person name="Flora M.S."/>
            <person name="Rahman M."/>
            <person name="Ziaur R.M."/>
            <person name="Epstein J.H."/>
            <person name="Hassan M."/>
            <person name="Klassen M."/>
            <person name="Woodard K."/>
            <person name="Webb A."/>
            <person name="Webby R.J."/>
            <person name="El Zowalaty M.E."/>
        </authorList>
    </citation>
    <scope>NUCLEOTIDE SEQUENCE</scope>
    <source>
        <strain evidence="2">Pbs3</strain>
    </source>
</reference>
<dbReference type="PANTHER" id="PTHR47936:SF1">
    <property type="entry name" value="PENTATRICOPEPTIDE REPEAT-CONTAINING PROTEIN GUN1, CHLOROPLASTIC"/>
    <property type="match status" value="1"/>
</dbReference>
<dbReference type="Gene3D" id="1.25.40.10">
    <property type="entry name" value="Tetratricopeptide repeat domain"/>
    <property type="match status" value="2"/>
</dbReference>
<gene>
    <name evidence="2" type="ORF">PBS003_LOCUS3287</name>
</gene>